<dbReference type="EMBL" id="CM026421">
    <property type="protein sequence ID" value="KAG0589980.1"/>
    <property type="molecule type" value="Genomic_DNA"/>
</dbReference>
<keyword evidence="1" id="KW-0472">Membrane</keyword>
<feature type="transmembrane region" description="Helical" evidence="1">
    <location>
        <begin position="77"/>
        <end position="97"/>
    </location>
</feature>
<dbReference type="Proteomes" id="UP000822688">
    <property type="component" value="Chromosome 1"/>
</dbReference>
<accession>A0A8T0J240</accession>
<comment type="caution">
    <text evidence="2">The sequence shown here is derived from an EMBL/GenBank/DDBJ whole genome shotgun (WGS) entry which is preliminary data.</text>
</comment>
<keyword evidence="1" id="KW-1133">Transmembrane helix</keyword>
<sequence>MECRKVQEQASSDEYEVHVVVVGSSSSYQSLRFALLASSWLPLRLGILVWSVVHLLLVVVSILACVIFMLCSNPCFIYMLCFIILYYFFALPLMFFINALRDIVVLIIDTLRFIFVTIRVIVSGEATPGTATKVAYERIGGIRLFRRVIAFMIANHSVEELCRDPNERGEAQEPGMGPAEPRNTLEWQIKRWCKEIVPHYDVVS</sequence>
<evidence type="ECO:0000313" key="3">
    <source>
        <dbReference type="Proteomes" id="UP000822688"/>
    </source>
</evidence>
<keyword evidence="3" id="KW-1185">Reference proteome</keyword>
<keyword evidence="1" id="KW-0812">Transmembrane</keyword>
<name>A0A8T0J240_CERPU</name>
<proteinExistence type="predicted"/>
<feature type="transmembrane region" description="Helical" evidence="1">
    <location>
        <begin position="47"/>
        <end position="70"/>
    </location>
</feature>
<evidence type="ECO:0000256" key="1">
    <source>
        <dbReference type="SAM" id="Phobius"/>
    </source>
</evidence>
<protein>
    <submittedName>
        <fullName evidence="2">Uncharacterized protein</fullName>
    </submittedName>
</protein>
<evidence type="ECO:0000313" key="2">
    <source>
        <dbReference type="EMBL" id="KAG0589980.1"/>
    </source>
</evidence>
<organism evidence="2 3">
    <name type="scientific">Ceratodon purpureus</name>
    <name type="common">Fire moss</name>
    <name type="synonym">Dicranum purpureum</name>
    <dbReference type="NCBI Taxonomy" id="3225"/>
    <lineage>
        <taxon>Eukaryota</taxon>
        <taxon>Viridiplantae</taxon>
        <taxon>Streptophyta</taxon>
        <taxon>Embryophyta</taxon>
        <taxon>Bryophyta</taxon>
        <taxon>Bryophytina</taxon>
        <taxon>Bryopsida</taxon>
        <taxon>Dicranidae</taxon>
        <taxon>Pseudoditrichales</taxon>
        <taxon>Ditrichaceae</taxon>
        <taxon>Ceratodon</taxon>
    </lineage>
</organism>
<reference evidence="2" key="1">
    <citation type="submission" date="2020-06" db="EMBL/GenBank/DDBJ databases">
        <title>WGS assembly of Ceratodon purpureus strain R40.</title>
        <authorList>
            <person name="Carey S.B."/>
            <person name="Jenkins J."/>
            <person name="Shu S."/>
            <person name="Lovell J.T."/>
            <person name="Sreedasyam A."/>
            <person name="Maumus F."/>
            <person name="Tiley G.P."/>
            <person name="Fernandez-Pozo N."/>
            <person name="Barry K."/>
            <person name="Chen C."/>
            <person name="Wang M."/>
            <person name="Lipzen A."/>
            <person name="Daum C."/>
            <person name="Saski C.A."/>
            <person name="Payton A.C."/>
            <person name="Mcbreen J.C."/>
            <person name="Conrad R.E."/>
            <person name="Kollar L.M."/>
            <person name="Olsson S."/>
            <person name="Huttunen S."/>
            <person name="Landis J.B."/>
            <person name="Wickett N.J."/>
            <person name="Johnson M.G."/>
            <person name="Rensing S.A."/>
            <person name="Grimwood J."/>
            <person name="Schmutz J."/>
            <person name="Mcdaniel S.F."/>
        </authorList>
    </citation>
    <scope>NUCLEOTIDE SEQUENCE</scope>
    <source>
        <strain evidence="2">R40</strain>
    </source>
</reference>
<dbReference type="AlphaFoldDB" id="A0A8T0J240"/>
<gene>
    <name evidence="2" type="ORF">KC19_1G061200</name>
</gene>